<dbReference type="PANTHER" id="PTHR47791">
    <property type="entry name" value="MEIOTICALLY UP-REGULATED GENE 191 PROTEIN"/>
    <property type="match status" value="1"/>
</dbReference>
<gene>
    <name evidence="2" type="ORF">N0V89_001750</name>
</gene>
<dbReference type="AlphaFoldDB" id="A0A9W8XQD5"/>
<dbReference type="Pfam" id="PF03663">
    <property type="entry name" value="Glyco_hydro_76"/>
    <property type="match status" value="1"/>
</dbReference>
<reference evidence="2" key="1">
    <citation type="submission" date="2022-10" db="EMBL/GenBank/DDBJ databases">
        <title>Tapping the CABI collections for fungal endophytes: first genome assemblies for Collariella, Neodidymelliopsis, Ascochyta clinopodiicola, Didymella pomorum, Didymosphaeria variabile, Neocosmospora piperis and Neocucurbitaria cava.</title>
        <authorList>
            <person name="Hill R."/>
        </authorList>
    </citation>
    <scope>NUCLEOTIDE SEQUENCE</scope>
    <source>
        <strain evidence="2">IMI 356815</strain>
    </source>
</reference>
<dbReference type="Proteomes" id="UP001140513">
    <property type="component" value="Unassembled WGS sequence"/>
</dbReference>
<dbReference type="Gene3D" id="1.50.10.20">
    <property type="match status" value="1"/>
</dbReference>
<protein>
    <recommendedName>
        <fullName evidence="4">Glycoside hydrolase family 76 protein</fullName>
    </recommendedName>
</protein>
<proteinExistence type="predicted"/>
<dbReference type="InterPro" id="IPR053169">
    <property type="entry name" value="MUG_Protein"/>
</dbReference>
<organism evidence="2 3">
    <name type="scientific">Didymosphaeria variabile</name>
    <dbReference type="NCBI Taxonomy" id="1932322"/>
    <lineage>
        <taxon>Eukaryota</taxon>
        <taxon>Fungi</taxon>
        <taxon>Dikarya</taxon>
        <taxon>Ascomycota</taxon>
        <taxon>Pezizomycotina</taxon>
        <taxon>Dothideomycetes</taxon>
        <taxon>Pleosporomycetidae</taxon>
        <taxon>Pleosporales</taxon>
        <taxon>Massarineae</taxon>
        <taxon>Didymosphaeriaceae</taxon>
        <taxon>Didymosphaeria</taxon>
    </lineage>
</organism>
<evidence type="ECO:0008006" key="4">
    <source>
        <dbReference type="Google" id="ProtNLM"/>
    </source>
</evidence>
<dbReference type="EMBL" id="JAPEUX010000002">
    <property type="protein sequence ID" value="KAJ4357175.1"/>
    <property type="molecule type" value="Genomic_DNA"/>
</dbReference>
<dbReference type="RefSeq" id="XP_056074034.1">
    <property type="nucleotide sequence ID" value="XM_056210561.1"/>
</dbReference>
<evidence type="ECO:0000313" key="3">
    <source>
        <dbReference type="Proteomes" id="UP001140513"/>
    </source>
</evidence>
<dbReference type="InterPro" id="IPR005198">
    <property type="entry name" value="Glyco_hydro_76"/>
</dbReference>
<dbReference type="GO" id="GO:0005975">
    <property type="term" value="P:carbohydrate metabolic process"/>
    <property type="evidence" value="ECO:0007669"/>
    <property type="project" value="InterPro"/>
</dbReference>
<dbReference type="SUPFAM" id="SSF48208">
    <property type="entry name" value="Six-hairpin glycosidases"/>
    <property type="match status" value="1"/>
</dbReference>
<dbReference type="PANTHER" id="PTHR47791:SF1">
    <property type="entry name" value="ENDO MANNANASE, GH76 FAMILY (EUROFUNG)"/>
    <property type="match status" value="1"/>
</dbReference>
<feature type="signal peptide" evidence="1">
    <location>
        <begin position="1"/>
        <end position="20"/>
    </location>
</feature>
<sequence length="381" mass="42266">MRIDLSILFTVALAATGAAAAPHAKRDAASAYKANSEAALDRLQQWYNPETGLWKSYGPSWWQSANAMFTLLEMMEVGSERAKEIGKTVVPGSFDAAAAWNIKNNHALRRREDKNGFINGYYDDMGWWAMAWIKAYDVTRDRKYLDTAEVLFEDMTSGWGTGCSDGGLWWDKGHRDIADISNTLFIEVAGWLSNRVEGKKDFYRDWAVKSWKWFKNSGMYKTDDHIGNGSIDKKTCKSGKNPHSFTYTNGALVSGLVALARATGETAYMDEAHLVAAEVIRTMSKDGVLREQNINNASPGEAAPQFKGVFMRALSSLQTQSPRPEYKAFMQASADSIWNKARDGAADLDSDWNGPFHGPANASPQSSALDCLVAAWKHSRK</sequence>
<dbReference type="InterPro" id="IPR008928">
    <property type="entry name" value="6-hairpin_glycosidase_sf"/>
</dbReference>
<dbReference type="GeneID" id="80905280"/>
<name>A0A9W8XQD5_9PLEO</name>
<evidence type="ECO:0000313" key="2">
    <source>
        <dbReference type="EMBL" id="KAJ4357175.1"/>
    </source>
</evidence>
<accession>A0A9W8XQD5</accession>
<keyword evidence="3" id="KW-1185">Reference proteome</keyword>
<evidence type="ECO:0000256" key="1">
    <source>
        <dbReference type="SAM" id="SignalP"/>
    </source>
</evidence>
<keyword evidence="1" id="KW-0732">Signal</keyword>
<feature type="chain" id="PRO_5040875147" description="Glycoside hydrolase family 76 protein" evidence="1">
    <location>
        <begin position="21"/>
        <end position="381"/>
    </location>
</feature>
<comment type="caution">
    <text evidence="2">The sequence shown here is derived from an EMBL/GenBank/DDBJ whole genome shotgun (WGS) entry which is preliminary data.</text>
</comment>
<dbReference type="OrthoDB" id="9984024at2759"/>